<evidence type="ECO:0000313" key="1">
    <source>
        <dbReference type="EMBL" id="KAH6623815.1"/>
    </source>
</evidence>
<accession>A0ACB7P2P6</accession>
<proteinExistence type="predicted"/>
<name>A0ACB7P2P6_9PEZI</name>
<organism evidence="1 2">
    <name type="scientific">Chaetomium tenue</name>
    <dbReference type="NCBI Taxonomy" id="1854479"/>
    <lineage>
        <taxon>Eukaryota</taxon>
        <taxon>Fungi</taxon>
        <taxon>Dikarya</taxon>
        <taxon>Ascomycota</taxon>
        <taxon>Pezizomycotina</taxon>
        <taxon>Sordariomycetes</taxon>
        <taxon>Sordariomycetidae</taxon>
        <taxon>Sordariales</taxon>
        <taxon>Chaetomiaceae</taxon>
        <taxon>Chaetomium</taxon>
    </lineage>
</organism>
<dbReference type="Proteomes" id="UP000724584">
    <property type="component" value="Unassembled WGS sequence"/>
</dbReference>
<sequence length="281" mass="31585">MIARRHSKWEEQASTEAQKWSNWHYTQYSAWCANNGNYRTDKRNADWNAEIIWKMRLELAFAWELVTDEVEAVFNTLLAAIETQFDALKDALAAAPMTQEARHQLLGAIRPRFDGCKYAVTRAKEEFAHEVTLLRRYLSEPSPGSFILDAMIPAYRAASKIYGRGKLRAQRSIIENRISDGVLFPSAAIAMQTRLEALLEQRRSILAGIVAELYWNVRRDIGFVLALDSDGEGGEERGGGGGGSGGDGDVLDVVEREVLEEVLGRLGVLEERAERVRRAVQ</sequence>
<protein>
    <submittedName>
        <fullName evidence="1">Uncharacterized protein</fullName>
    </submittedName>
</protein>
<comment type="caution">
    <text evidence="1">The sequence shown here is derived from an EMBL/GenBank/DDBJ whole genome shotgun (WGS) entry which is preliminary data.</text>
</comment>
<evidence type="ECO:0000313" key="2">
    <source>
        <dbReference type="Proteomes" id="UP000724584"/>
    </source>
</evidence>
<reference evidence="1 2" key="1">
    <citation type="journal article" date="2021" name="Nat. Commun.">
        <title>Genetic determinants of endophytism in the Arabidopsis root mycobiome.</title>
        <authorList>
            <person name="Mesny F."/>
            <person name="Miyauchi S."/>
            <person name="Thiergart T."/>
            <person name="Pickel B."/>
            <person name="Atanasova L."/>
            <person name="Karlsson M."/>
            <person name="Huettel B."/>
            <person name="Barry K.W."/>
            <person name="Haridas S."/>
            <person name="Chen C."/>
            <person name="Bauer D."/>
            <person name="Andreopoulos W."/>
            <person name="Pangilinan J."/>
            <person name="LaButti K."/>
            <person name="Riley R."/>
            <person name="Lipzen A."/>
            <person name="Clum A."/>
            <person name="Drula E."/>
            <person name="Henrissat B."/>
            <person name="Kohler A."/>
            <person name="Grigoriev I.V."/>
            <person name="Martin F.M."/>
            <person name="Hacquard S."/>
        </authorList>
    </citation>
    <scope>NUCLEOTIDE SEQUENCE [LARGE SCALE GENOMIC DNA]</scope>
    <source>
        <strain evidence="1 2">MPI-SDFR-AT-0079</strain>
    </source>
</reference>
<dbReference type="EMBL" id="JAGIZQ010000006">
    <property type="protein sequence ID" value="KAH6623815.1"/>
    <property type="molecule type" value="Genomic_DNA"/>
</dbReference>
<gene>
    <name evidence="1" type="ORF">F5144DRAFT_372297</name>
</gene>
<keyword evidence="2" id="KW-1185">Reference proteome</keyword>